<keyword evidence="2" id="KW-1185">Reference proteome</keyword>
<dbReference type="EMBL" id="FOLO01000007">
    <property type="protein sequence ID" value="SFC29441.1"/>
    <property type="molecule type" value="Genomic_DNA"/>
</dbReference>
<sequence length="388" mass="44267">MNKFTQLLFIILILSGCNEPKKDTNLDIQTSISQLKELNNSLLPISTSSSGDVILPFTEEYLLKRNELYLAFQSMADPKKLVSHTELNYLIIGQRFPERYFPWPSQTNVVINVLNDFEAINPHKIKVVKKWIANIESKLIEAKNSKLKLDKIAHKNLLEQIQSSKIFVEKIVIQHEKNNALVSLNELLMVLDKLHLYIKSYKPRNMLGLHQIPNGKDWYQAKLNYFLSATDAPSAWLGKIQNKLKALNVSKKVGFTNELSEKCKSDLISSGYILPLTMLKALSSTFNGKLISEKVNGLDWQQGYINYPKTYEKLYRDKTELSTSYQIFILTLAEIDLGIHYQGWGAEQAILVLNTRIALDSNQTSALIEYIMFHPGQIMAGTKKLLSL</sequence>
<dbReference type="RefSeq" id="WP_091982009.1">
    <property type="nucleotide sequence ID" value="NZ_FOLO01000007.1"/>
</dbReference>
<dbReference type="PROSITE" id="PS51257">
    <property type="entry name" value="PROKAR_LIPOPROTEIN"/>
    <property type="match status" value="1"/>
</dbReference>
<accession>A0A1I1I014</accession>
<dbReference type="STRING" id="1123010.SAMN02745724_01321"/>
<name>A0A1I1I014_9GAMM</name>
<proteinExistence type="predicted"/>
<dbReference type="AlphaFoldDB" id="A0A1I1I014"/>
<evidence type="ECO:0000313" key="1">
    <source>
        <dbReference type="EMBL" id="SFC29441.1"/>
    </source>
</evidence>
<dbReference type="OrthoDB" id="6296161at2"/>
<gene>
    <name evidence="1" type="ORF">SAMN02745724_01321</name>
</gene>
<dbReference type="Proteomes" id="UP000198862">
    <property type="component" value="Unassembled WGS sequence"/>
</dbReference>
<reference evidence="1 2" key="1">
    <citation type="submission" date="2016-10" db="EMBL/GenBank/DDBJ databases">
        <authorList>
            <person name="de Groot N.N."/>
        </authorList>
    </citation>
    <scope>NUCLEOTIDE SEQUENCE [LARGE SCALE GENOMIC DNA]</scope>
    <source>
        <strain evidence="1 2">DSM 6059</strain>
    </source>
</reference>
<organism evidence="1 2">
    <name type="scientific">Pseudoalteromonas denitrificans DSM 6059</name>
    <dbReference type="NCBI Taxonomy" id="1123010"/>
    <lineage>
        <taxon>Bacteria</taxon>
        <taxon>Pseudomonadati</taxon>
        <taxon>Pseudomonadota</taxon>
        <taxon>Gammaproteobacteria</taxon>
        <taxon>Alteromonadales</taxon>
        <taxon>Pseudoalteromonadaceae</taxon>
        <taxon>Pseudoalteromonas</taxon>
    </lineage>
</organism>
<evidence type="ECO:0000313" key="2">
    <source>
        <dbReference type="Proteomes" id="UP000198862"/>
    </source>
</evidence>
<protein>
    <submittedName>
        <fullName evidence="1">Uncharacterized protein</fullName>
    </submittedName>
</protein>